<name>A0A2G8SY99_9BURK</name>
<evidence type="ECO:0000256" key="1">
    <source>
        <dbReference type="SAM" id="MobiDB-lite"/>
    </source>
</evidence>
<accession>A0A2G8SY99</accession>
<feature type="compositionally biased region" description="Low complexity" evidence="1">
    <location>
        <begin position="1"/>
        <end position="18"/>
    </location>
</feature>
<evidence type="ECO:0000313" key="3">
    <source>
        <dbReference type="Proteomes" id="UP000228593"/>
    </source>
</evidence>
<sequence>MPPTASVALGSATASSTGTAGGITGGTVAVDNNGSGQPVSMPVSVSGQTSLMQPYTGVNYIICVNGIFPSRQ</sequence>
<organism evidence="2 3">
    <name type="scientific">Massilia psychrophila</name>
    <dbReference type="NCBI Taxonomy" id="1603353"/>
    <lineage>
        <taxon>Bacteria</taxon>
        <taxon>Pseudomonadati</taxon>
        <taxon>Pseudomonadota</taxon>
        <taxon>Betaproteobacteria</taxon>
        <taxon>Burkholderiales</taxon>
        <taxon>Oxalobacteraceae</taxon>
        <taxon>Telluria group</taxon>
        <taxon>Massilia</taxon>
    </lineage>
</organism>
<dbReference type="RefSeq" id="WP_099917043.1">
    <property type="nucleotide sequence ID" value="NZ_BMHS01000027.1"/>
</dbReference>
<dbReference type="OrthoDB" id="8613813at2"/>
<dbReference type="Proteomes" id="UP000228593">
    <property type="component" value="Unassembled WGS sequence"/>
</dbReference>
<proteinExistence type="predicted"/>
<protein>
    <recommendedName>
        <fullName evidence="4">Phage tail protein</fullName>
    </recommendedName>
</protein>
<reference evidence="2 3" key="1">
    <citation type="submission" date="2017-10" db="EMBL/GenBank/DDBJ databases">
        <title>Massilia psychrophilum sp. nov., a novel purple-pigmented bacterium isolated from Tianshan glacier, Xinjiang Municipality, China.</title>
        <authorList>
            <person name="Wang H."/>
        </authorList>
    </citation>
    <scope>NUCLEOTIDE SEQUENCE [LARGE SCALE GENOMIC DNA]</scope>
    <source>
        <strain evidence="2 3">JCM 30813</strain>
    </source>
</reference>
<evidence type="ECO:0000313" key="2">
    <source>
        <dbReference type="EMBL" id="PIL38731.1"/>
    </source>
</evidence>
<gene>
    <name evidence="2" type="ORF">CR103_16470</name>
</gene>
<evidence type="ECO:0008006" key="4">
    <source>
        <dbReference type="Google" id="ProtNLM"/>
    </source>
</evidence>
<comment type="caution">
    <text evidence="2">The sequence shown here is derived from an EMBL/GenBank/DDBJ whole genome shotgun (WGS) entry which is preliminary data.</text>
</comment>
<keyword evidence="3" id="KW-1185">Reference proteome</keyword>
<feature type="region of interest" description="Disordered" evidence="1">
    <location>
        <begin position="1"/>
        <end position="37"/>
    </location>
</feature>
<dbReference type="EMBL" id="PDOB01000030">
    <property type="protein sequence ID" value="PIL38731.1"/>
    <property type="molecule type" value="Genomic_DNA"/>
</dbReference>
<dbReference type="AlphaFoldDB" id="A0A2G8SY99"/>